<dbReference type="STRING" id="195064.SAMN05421721_10722"/>
<keyword evidence="2 4" id="KW-0732">Signal</keyword>
<dbReference type="InterPro" id="IPR052037">
    <property type="entry name" value="LPS_export_LptA"/>
</dbReference>
<dbReference type="NCBIfam" id="TIGR03002">
    <property type="entry name" value="outer_YhbN_LptA"/>
    <property type="match status" value="1"/>
</dbReference>
<proteinExistence type="inferred from homology"/>
<dbReference type="PANTHER" id="PTHR36504:SF1">
    <property type="entry name" value="LIPOPOLYSACCHARIDE EXPORT SYSTEM PROTEIN LPTA"/>
    <property type="match status" value="1"/>
</dbReference>
<dbReference type="PANTHER" id="PTHR36504">
    <property type="entry name" value="LIPOPOLYSACCHARIDE EXPORT SYSTEM PROTEIN LPTA"/>
    <property type="match status" value="1"/>
</dbReference>
<dbReference type="EMBL" id="FOUO01000007">
    <property type="protein sequence ID" value="SFM48955.1"/>
    <property type="molecule type" value="Genomic_DNA"/>
</dbReference>
<protein>
    <recommendedName>
        <fullName evidence="4">Lipopolysaccharide export system protein LptA</fullName>
    </recommendedName>
</protein>
<dbReference type="Proteomes" id="UP000199556">
    <property type="component" value="Unassembled WGS sequence"/>
</dbReference>
<evidence type="ECO:0000313" key="7">
    <source>
        <dbReference type="Proteomes" id="UP000199556"/>
    </source>
</evidence>
<keyword evidence="1 4" id="KW-0813">Transport</keyword>
<dbReference type="OrthoDB" id="9795964at2"/>
<organism evidence="6 7">
    <name type="scientific">Ectothiorhodospira mobilis</name>
    <dbReference type="NCBI Taxonomy" id="195064"/>
    <lineage>
        <taxon>Bacteria</taxon>
        <taxon>Pseudomonadati</taxon>
        <taxon>Pseudomonadota</taxon>
        <taxon>Gammaproteobacteria</taxon>
        <taxon>Chromatiales</taxon>
        <taxon>Ectothiorhodospiraceae</taxon>
        <taxon>Ectothiorhodospira</taxon>
    </lineage>
</organism>
<feature type="domain" description="Organic solvent tolerance-like N-terminal" evidence="5">
    <location>
        <begin position="37"/>
        <end position="145"/>
    </location>
</feature>
<reference evidence="6 7" key="1">
    <citation type="submission" date="2016-10" db="EMBL/GenBank/DDBJ databases">
        <authorList>
            <person name="de Groot N.N."/>
        </authorList>
    </citation>
    <scope>NUCLEOTIDE SEQUENCE [LARGE SCALE GENOMIC DNA]</scope>
    <source>
        <strain evidence="6 7">DSM 4180</strain>
    </source>
</reference>
<feature type="chain" id="PRO_5011800535" description="Lipopolysaccharide export system protein LptA" evidence="4">
    <location>
        <begin position="29"/>
        <end position="172"/>
    </location>
</feature>
<evidence type="ECO:0000313" key="6">
    <source>
        <dbReference type="EMBL" id="SFM48955.1"/>
    </source>
</evidence>
<keyword evidence="7" id="KW-1185">Reference proteome</keyword>
<evidence type="ECO:0000256" key="2">
    <source>
        <dbReference type="ARBA" id="ARBA00022729"/>
    </source>
</evidence>
<gene>
    <name evidence="4" type="primary">lptA</name>
    <name evidence="6" type="ORF">SAMN05421721_10722</name>
</gene>
<dbReference type="GO" id="GO:0015920">
    <property type="term" value="P:lipopolysaccharide transport"/>
    <property type="evidence" value="ECO:0007669"/>
    <property type="project" value="UniProtKB-UniRule"/>
</dbReference>
<comment type="subunit">
    <text evidence="4">Component of the lipopolysaccharide transport and assembly complex.</text>
</comment>
<dbReference type="HAMAP" id="MF_01914">
    <property type="entry name" value="LPS_assembly_LptA"/>
    <property type="match status" value="1"/>
</dbReference>
<dbReference type="GO" id="GO:0001530">
    <property type="term" value="F:lipopolysaccharide binding"/>
    <property type="evidence" value="ECO:0007669"/>
    <property type="project" value="InterPro"/>
</dbReference>
<evidence type="ECO:0000256" key="1">
    <source>
        <dbReference type="ARBA" id="ARBA00022448"/>
    </source>
</evidence>
<dbReference type="GO" id="GO:0030288">
    <property type="term" value="C:outer membrane-bounded periplasmic space"/>
    <property type="evidence" value="ECO:0007669"/>
    <property type="project" value="TreeGrafter"/>
</dbReference>
<dbReference type="InterPro" id="IPR014340">
    <property type="entry name" value="LptA"/>
</dbReference>
<sequence precursor="true">MHPVHDLGLRPWALLLLPLLLWASGATAQQDTELPVHVEADRAHLDDRRGISIYRGNVTITQGDTVIRGDVVTVHSPERELERMEAEGEPARLDTLDKDGRPVHAEAQRMTFLPPSQEVILSGNARILQSEDEFRGDRIVYDLEKAVLEASTGETGRVEAIFTPGERPAETE</sequence>
<dbReference type="RefSeq" id="WP_090484899.1">
    <property type="nucleotide sequence ID" value="NZ_FOUO01000007.1"/>
</dbReference>
<name>A0A1I4R9T6_ECTMO</name>
<accession>A0A1I4R9T6</accession>
<dbReference type="Gene3D" id="2.60.450.10">
    <property type="entry name" value="Lipopolysaccharide (LPS) transport protein A like domain"/>
    <property type="match status" value="1"/>
</dbReference>
<dbReference type="InterPro" id="IPR005653">
    <property type="entry name" value="OstA-like_N"/>
</dbReference>
<evidence type="ECO:0000256" key="3">
    <source>
        <dbReference type="ARBA" id="ARBA00022764"/>
    </source>
</evidence>
<dbReference type="GO" id="GO:0009279">
    <property type="term" value="C:cell outer membrane"/>
    <property type="evidence" value="ECO:0007669"/>
    <property type="project" value="TreeGrafter"/>
</dbReference>
<keyword evidence="3 4" id="KW-0574">Periplasm</keyword>
<dbReference type="Pfam" id="PF03968">
    <property type="entry name" value="LptD_N"/>
    <property type="match status" value="1"/>
</dbReference>
<feature type="signal peptide" evidence="4">
    <location>
        <begin position="1"/>
        <end position="28"/>
    </location>
</feature>
<comment type="similarity">
    <text evidence="4">Belongs to the LptA family.</text>
</comment>
<evidence type="ECO:0000256" key="4">
    <source>
        <dbReference type="HAMAP-Rule" id="MF_01914"/>
    </source>
</evidence>
<comment type="function">
    <text evidence="4">Involved in the assembly of lipopolysaccharide (LPS). Required for the translocation of LPS from the inner membrane to the outer membrane. May form a bridge between the inner membrane and the outer membrane, via interactions with LptC and LptD, thereby facilitating LPS transfer across the periplasm.</text>
</comment>
<comment type="subcellular location">
    <subcellularLocation>
        <location evidence="4">Periplasm</location>
    </subcellularLocation>
</comment>
<dbReference type="GO" id="GO:0043165">
    <property type="term" value="P:Gram-negative-bacterium-type cell outer membrane assembly"/>
    <property type="evidence" value="ECO:0007669"/>
    <property type="project" value="UniProtKB-UniRule"/>
</dbReference>
<dbReference type="AlphaFoldDB" id="A0A1I4R9T6"/>
<dbReference type="GO" id="GO:0017089">
    <property type="term" value="F:glycolipid transfer activity"/>
    <property type="evidence" value="ECO:0007669"/>
    <property type="project" value="TreeGrafter"/>
</dbReference>
<evidence type="ECO:0000259" key="5">
    <source>
        <dbReference type="Pfam" id="PF03968"/>
    </source>
</evidence>